<dbReference type="OrthoDB" id="312314at2759"/>
<name>A0A077ZUZ7_STYLE</name>
<dbReference type="AlphaFoldDB" id="A0A077ZUZ7"/>
<dbReference type="Proteomes" id="UP000039865">
    <property type="component" value="Unassembled WGS sequence"/>
</dbReference>
<dbReference type="SUPFAM" id="SSF54637">
    <property type="entry name" value="Thioesterase/thiol ester dehydrase-isomerase"/>
    <property type="match status" value="1"/>
</dbReference>
<feature type="domain" description="Thioesterase" evidence="3">
    <location>
        <begin position="79"/>
        <end position="151"/>
    </location>
</feature>
<organism evidence="4 5">
    <name type="scientific">Stylonychia lemnae</name>
    <name type="common">Ciliate</name>
    <dbReference type="NCBI Taxonomy" id="5949"/>
    <lineage>
        <taxon>Eukaryota</taxon>
        <taxon>Sar</taxon>
        <taxon>Alveolata</taxon>
        <taxon>Ciliophora</taxon>
        <taxon>Intramacronucleata</taxon>
        <taxon>Spirotrichea</taxon>
        <taxon>Stichotrichia</taxon>
        <taxon>Sporadotrichida</taxon>
        <taxon>Oxytrichidae</taxon>
        <taxon>Stylonychinae</taxon>
        <taxon>Stylonychia</taxon>
    </lineage>
</organism>
<evidence type="ECO:0000256" key="2">
    <source>
        <dbReference type="ARBA" id="ARBA00022801"/>
    </source>
</evidence>
<sequence length="155" mass="17346">MQKKDIILGKAAKFLKGMIEQPVYKGTFGQNFYAVIIQLKSFTYQSLSINRVELGDTYPGSVFFQCTVPDFTKNTFMMAHGGALTTYIDISTTAALYAFDEKERANVSAKLDMDFLSAAAIGKDIEIEARINRIGKSMAFLEGRIIDLQTKQYII</sequence>
<evidence type="ECO:0000313" key="4">
    <source>
        <dbReference type="EMBL" id="CDW72266.1"/>
    </source>
</evidence>
<dbReference type="InterPro" id="IPR006683">
    <property type="entry name" value="Thioestr_dom"/>
</dbReference>
<reference evidence="4 5" key="1">
    <citation type="submission" date="2014-06" db="EMBL/GenBank/DDBJ databases">
        <authorList>
            <person name="Swart Estienne"/>
        </authorList>
    </citation>
    <scope>NUCLEOTIDE SEQUENCE [LARGE SCALE GENOMIC DNA]</scope>
    <source>
        <strain evidence="4 5">130c</strain>
    </source>
</reference>
<dbReference type="PANTHER" id="PTHR21660:SF1">
    <property type="entry name" value="ACYL-COENZYME A THIOESTERASE 13"/>
    <property type="match status" value="1"/>
</dbReference>
<proteinExistence type="inferred from homology"/>
<keyword evidence="5" id="KW-1185">Reference proteome</keyword>
<accession>A0A077ZUZ7</accession>
<dbReference type="InParanoid" id="A0A077ZUZ7"/>
<dbReference type="InterPro" id="IPR039298">
    <property type="entry name" value="ACOT13"/>
</dbReference>
<gene>
    <name evidence="4" type="primary">Contig9258.g9893</name>
    <name evidence="4" type="ORF">STYLEM_1224</name>
</gene>
<dbReference type="CDD" id="cd03443">
    <property type="entry name" value="PaaI_thioesterase"/>
    <property type="match status" value="1"/>
</dbReference>
<dbReference type="Gene3D" id="3.10.129.10">
    <property type="entry name" value="Hotdog Thioesterase"/>
    <property type="match status" value="1"/>
</dbReference>
<dbReference type="EMBL" id="CCKQ01001158">
    <property type="protein sequence ID" value="CDW72266.1"/>
    <property type="molecule type" value="Genomic_DNA"/>
</dbReference>
<dbReference type="PANTHER" id="PTHR21660">
    <property type="entry name" value="THIOESTERASE SUPERFAMILY MEMBER-RELATED"/>
    <property type="match status" value="1"/>
</dbReference>
<keyword evidence="2" id="KW-0378">Hydrolase</keyword>
<evidence type="ECO:0000259" key="3">
    <source>
        <dbReference type="Pfam" id="PF03061"/>
    </source>
</evidence>
<comment type="similarity">
    <text evidence="1">Belongs to the thioesterase PaaI family.</text>
</comment>
<evidence type="ECO:0000313" key="5">
    <source>
        <dbReference type="Proteomes" id="UP000039865"/>
    </source>
</evidence>
<dbReference type="GO" id="GO:0047617">
    <property type="term" value="F:fatty acyl-CoA hydrolase activity"/>
    <property type="evidence" value="ECO:0007669"/>
    <property type="project" value="InterPro"/>
</dbReference>
<dbReference type="InterPro" id="IPR029069">
    <property type="entry name" value="HotDog_dom_sf"/>
</dbReference>
<evidence type="ECO:0000256" key="1">
    <source>
        <dbReference type="ARBA" id="ARBA00008324"/>
    </source>
</evidence>
<protein>
    <recommendedName>
        <fullName evidence="3">Thioesterase domain-containing protein</fullName>
    </recommendedName>
</protein>
<dbReference type="Pfam" id="PF03061">
    <property type="entry name" value="4HBT"/>
    <property type="match status" value="1"/>
</dbReference>